<dbReference type="AlphaFoldDB" id="A0A4Z2GB47"/>
<protein>
    <submittedName>
        <fullName evidence="2">Uncharacterized protein</fullName>
    </submittedName>
</protein>
<reference evidence="2 3" key="1">
    <citation type="submission" date="2019-03" db="EMBL/GenBank/DDBJ databases">
        <title>First draft genome of Liparis tanakae, snailfish: a comprehensive survey of snailfish specific genes.</title>
        <authorList>
            <person name="Kim W."/>
            <person name="Song I."/>
            <person name="Jeong J.-H."/>
            <person name="Kim D."/>
            <person name="Kim S."/>
            <person name="Ryu S."/>
            <person name="Song J.Y."/>
            <person name="Lee S.K."/>
        </authorList>
    </citation>
    <scope>NUCLEOTIDE SEQUENCE [LARGE SCALE GENOMIC DNA]</scope>
    <source>
        <tissue evidence="2">Muscle</tissue>
    </source>
</reference>
<evidence type="ECO:0000313" key="2">
    <source>
        <dbReference type="EMBL" id="TNN50589.1"/>
    </source>
</evidence>
<feature type="compositionally biased region" description="Acidic residues" evidence="1">
    <location>
        <begin position="1"/>
        <end position="10"/>
    </location>
</feature>
<accession>A0A4Z2GB47</accession>
<organism evidence="2 3">
    <name type="scientific">Liparis tanakae</name>
    <name type="common">Tanaka's snailfish</name>
    <dbReference type="NCBI Taxonomy" id="230148"/>
    <lineage>
        <taxon>Eukaryota</taxon>
        <taxon>Metazoa</taxon>
        <taxon>Chordata</taxon>
        <taxon>Craniata</taxon>
        <taxon>Vertebrata</taxon>
        <taxon>Euteleostomi</taxon>
        <taxon>Actinopterygii</taxon>
        <taxon>Neopterygii</taxon>
        <taxon>Teleostei</taxon>
        <taxon>Neoteleostei</taxon>
        <taxon>Acanthomorphata</taxon>
        <taxon>Eupercaria</taxon>
        <taxon>Perciformes</taxon>
        <taxon>Cottioidei</taxon>
        <taxon>Cottales</taxon>
        <taxon>Liparidae</taxon>
        <taxon>Liparis</taxon>
    </lineage>
</organism>
<name>A0A4Z2GB47_9TELE</name>
<feature type="compositionally biased region" description="Basic and acidic residues" evidence="1">
    <location>
        <begin position="57"/>
        <end position="70"/>
    </location>
</feature>
<dbReference type="EMBL" id="SRLO01000612">
    <property type="protein sequence ID" value="TNN50589.1"/>
    <property type="molecule type" value="Genomic_DNA"/>
</dbReference>
<feature type="compositionally biased region" description="Polar residues" evidence="1">
    <location>
        <begin position="117"/>
        <end position="153"/>
    </location>
</feature>
<comment type="caution">
    <text evidence="2">The sequence shown here is derived from an EMBL/GenBank/DDBJ whole genome shotgun (WGS) entry which is preliminary data.</text>
</comment>
<feature type="region of interest" description="Disordered" evidence="1">
    <location>
        <begin position="1"/>
        <end position="79"/>
    </location>
</feature>
<keyword evidence="3" id="KW-1185">Reference proteome</keyword>
<dbReference type="OrthoDB" id="275179at2759"/>
<feature type="region of interest" description="Disordered" evidence="1">
    <location>
        <begin position="96"/>
        <end position="180"/>
    </location>
</feature>
<dbReference type="Proteomes" id="UP000314294">
    <property type="component" value="Unassembled WGS sequence"/>
</dbReference>
<evidence type="ECO:0000256" key="1">
    <source>
        <dbReference type="SAM" id="MobiDB-lite"/>
    </source>
</evidence>
<evidence type="ECO:0000313" key="3">
    <source>
        <dbReference type="Proteomes" id="UP000314294"/>
    </source>
</evidence>
<gene>
    <name evidence="2" type="ORF">EYF80_039229</name>
</gene>
<feature type="compositionally biased region" description="Polar residues" evidence="1">
    <location>
        <begin position="32"/>
        <end position="48"/>
    </location>
</feature>
<sequence>MGNAPAEEEGVCCTESGASSQKQQNVRRHRTGASSRVTTNSPSGTTRPVQRGHRGSSRPEEGSSERKQEEPLGSFIATRHLSSAAQTHLFLLKLTPSLQNSSDSCKGVGDRGGEPLTSRSEVQLSISAGSGVTRSTLKPSAKDTFSSSSTNPCMSLMSLGLALTPSSDRASPEPDTASPR</sequence>
<proteinExistence type="predicted"/>